<dbReference type="Gene3D" id="3.10.450.50">
    <property type="match status" value="1"/>
</dbReference>
<reference evidence="3 5" key="2">
    <citation type="submission" date="2018-06" db="EMBL/GenBank/DDBJ databases">
        <authorList>
            <consortium name="Pathogen Informatics"/>
            <person name="Doyle S."/>
        </authorList>
    </citation>
    <scope>NUCLEOTIDE SEQUENCE [LARGE SCALE GENOMIC DNA]</scope>
    <source>
        <strain evidence="3 5">NCTC13560</strain>
    </source>
</reference>
<dbReference type="InterPro" id="IPR032710">
    <property type="entry name" value="NTF2-like_dom_sf"/>
</dbReference>
<gene>
    <name evidence="3" type="ORF">NCTC13560_02345</name>
    <name evidence="2" type="ORF">SAMN05421682_110165</name>
</gene>
<organism evidence="3 5">
    <name type="scientific">Chryseobacterium indoltheticum</name>
    <dbReference type="NCBI Taxonomy" id="254"/>
    <lineage>
        <taxon>Bacteria</taxon>
        <taxon>Pseudomonadati</taxon>
        <taxon>Bacteroidota</taxon>
        <taxon>Flavobacteriia</taxon>
        <taxon>Flavobacteriales</taxon>
        <taxon>Weeksellaceae</taxon>
        <taxon>Chryseobacterium group</taxon>
        <taxon>Chryseobacterium</taxon>
    </lineage>
</organism>
<keyword evidence="1" id="KW-0732">Signal</keyword>
<dbReference type="EMBL" id="FTMF01000010">
    <property type="protein sequence ID" value="SIQ96283.1"/>
    <property type="molecule type" value="Genomic_DNA"/>
</dbReference>
<reference evidence="2 4" key="1">
    <citation type="submission" date="2017-01" db="EMBL/GenBank/DDBJ databases">
        <authorList>
            <person name="Varghese N."/>
            <person name="Submissions S."/>
        </authorList>
    </citation>
    <scope>NUCLEOTIDE SEQUENCE [LARGE SCALE GENOMIC DNA]</scope>
    <source>
        <strain evidence="2 4">ATCC 27950</strain>
    </source>
</reference>
<dbReference type="Pfam" id="PF12893">
    <property type="entry name" value="Lumazine_bd_2"/>
    <property type="match status" value="1"/>
</dbReference>
<dbReference type="SUPFAM" id="SSF54427">
    <property type="entry name" value="NTF2-like"/>
    <property type="match status" value="1"/>
</dbReference>
<dbReference type="Proteomes" id="UP000185725">
    <property type="component" value="Unassembled WGS sequence"/>
</dbReference>
<evidence type="ECO:0000313" key="3">
    <source>
        <dbReference type="EMBL" id="SUX44071.1"/>
    </source>
</evidence>
<dbReference type="KEGG" id="cil:EG358_08650"/>
<sequence>MIKLLVAVGLMFSTVATAKVNAGSGGNSNEKENRSKKMEKMDDTKAILAVIDTYIEGLRQGRVDLLKKSFHKDAIMHGYSRDNKITEGSVQHLYDIIEKAGALSNVTAKNKVLNQTSNTAFVLAELKSTAPNENSTDYLSLMKIDGQWKIISKVYHLSYAK</sequence>
<keyword evidence="4" id="KW-1185">Reference proteome</keyword>
<evidence type="ECO:0000256" key="1">
    <source>
        <dbReference type="SAM" id="SignalP"/>
    </source>
</evidence>
<name>A0A381FBV8_9FLAO</name>
<feature type="chain" id="PRO_5016707150" evidence="1">
    <location>
        <begin position="19"/>
        <end position="161"/>
    </location>
</feature>
<dbReference type="EMBL" id="UFVS01000001">
    <property type="protein sequence ID" value="SUX44071.1"/>
    <property type="molecule type" value="Genomic_DNA"/>
</dbReference>
<dbReference type="InterPro" id="IPR039437">
    <property type="entry name" value="FrzH/put_lumazine-bd"/>
</dbReference>
<proteinExistence type="predicted"/>
<protein>
    <submittedName>
        <fullName evidence="3">Lumazine-binding</fullName>
    </submittedName>
</protein>
<evidence type="ECO:0000313" key="5">
    <source>
        <dbReference type="Proteomes" id="UP000255231"/>
    </source>
</evidence>
<dbReference type="Proteomes" id="UP000255231">
    <property type="component" value="Unassembled WGS sequence"/>
</dbReference>
<accession>A0A381FBV8</accession>
<feature type="signal peptide" evidence="1">
    <location>
        <begin position="1"/>
        <end position="18"/>
    </location>
</feature>
<evidence type="ECO:0000313" key="2">
    <source>
        <dbReference type="EMBL" id="SIQ96283.1"/>
    </source>
</evidence>
<evidence type="ECO:0000313" key="4">
    <source>
        <dbReference type="Proteomes" id="UP000185725"/>
    </source>
</evidence>
<dbReference type="AlphaFoldDB" id="A0A381FBV8"/>